<evidence type="ECO:0000313" key="2">
    <source>
        <dbReference type="EMBL" id="GIG99561.1"/>
    </source>
</evidence>
<dbReference type="EMBL" id="BONX01000045">
    <property type="protein sequence ID" value="GIG99561.1"/>
    <property type="molecule type" value="Genomic_DNA"/>
</dbReference>
<protein>
    <submittedName>
        <fullName evidence="2">Acyl-CoA synthetase</fullName>
    </submittedName>
</protein>
<name>A0ABQ4EY51_9ACTN</name>
<proteinExistence type="predicted"/>
<reference evidence="2 3" key="1">
    <citation type="submission" date="2021-01" db="EMBL/GenBank/DDBJ databases">
        <title>Whole genome shotgun sequence of Plantactinospora mayteni NBRC 109088.</title>
        <authorList>
            <person name="Komaki H."/>
            <person name="Tamura T."/>
        </authorList>
    </citation>
    <scope>NUCLEOTIDE SEQUENCE [LARGE SCALE GENOMIC DNA]</scope>
    <source>
        <strain evidence="2 3">NBRC 109088</strain>
    </source>
</reference>
<sequence>MRLYECADIIRSKNAGPFTLTIDLFFGDEERYSIAKGSTLLTVAGVAQAYGVEESRVKGVYFDDRIRAAKVSLLRWSSSTDPFCADMFGAHLHTPLADGELVPARSEGVPE</sequence>
<accession>A0ABQ4EY51</accession>
<keyword evidence="3" id="KW-1185">Reference proteome</keyword>
<feature type="domain" description="DUF4387" evidence="1">
    <location>
        <begin position="3"/>
        <end position="98"/>
    </location>
</feature>
<dbReference type="Proteomes" id="UP000621500">
    <property type="component" value="Unassembled WGS sequence"/>
</dbReference>
<dbReference type="Pfam" id="PF14330">
    <property type="entry name" value="DUF4387"/>
    <property type="match status" value="1"/>
</dbReference>
<organism evidence="2 3">
    <name type="scientific">Plantactinospora mayteni</name>
    <dbReference type="NCBI Taxonomy" id="566021"/>
    <lineage>
        <taxon>Bacteria</taxon>
        <taxon>Bacillati</taxon>
        <taxon>Actinomycetota</taxon>
        <taxon>Actinomycetes</taxon>
        <taxon>Micromonosporales</taxon>
        <taxon>Micromonosporaceae</taxon>
        <taxon>Plantactinospora</taxon>
    </lineage>
</organism>
<dbReference type="RefSeq" id="WP_203860921.1">
    <property type="nucleotide sequence ID" value="NZ_BAAAZQ010000014.1"/>
</dbReference>
<evidence type="ECO:0000259" key="1">
    <source>
        <dbReference type="Pfam" id="PF14330"/>
    </source>
</evidence>
<comment type="caution">
    <text evidence="2">The sequence shown here is derived from an EMBL/GenBank/DDBJ whole genome shotgun (WGS) entry which is preliminary data.</text>
</comment>
<evidence type="ECO:0000313" key="3">
    <source>
        <dbReference type="Proteomes" id="UP000621500"/>
    </source>
</evidence>
<dbReference type="InterPro" id="IPR025496">
    <property type="entry name" value="DUF4387"/>
</dbReference>
<gene>
    <name evidence="2" type="ORF">Pma05_61340</name>
</gene>